<reference evidence="1 2" key="1">
    <citation type="journal article" date="2020" name="Cell">
        <title>Large-Scale Comparative Analyses of Tick Genomes Elucidate Their Genetic Diversity and Vector Capacities.</title>
        <authorList>
            <consortium name="Tick Genome and Microbiome Consortium (TIGMIC)"/>
            <person name="Jia N."/>
            <person name="Wang J."/>
            <person name="Shi W."/>
            <person name="Du L."/>
            <person name="Sun Y."/>
            <person name="Zhan W."/>
            <person name="Jiang J.F."/>
            <person name="Wang Q."/>
            <person name="Zhang B."/>
            <person name="Ji P."/>
            <person name="Bell-Sakyi L."/>
            <person name="Cui X.M."/>
            <person name="Yuan T.T."/>
            <person name="Jiang B.G."/>
            <person name="Yang W.F."/>
            <person name="Lam T.T."/>
            <person name="Chang Q.C."/>
            <person name="Ding S.J."/>
            <person name="Wang X.J."/>
            <person name="Zhu J.G."/>
            <person name="Ruan X.D."/>
            <person name="Zhao L."/>
            <person name="Wei J.T."/>
            <person name="Ye R.Z."/>
            <person name="Que T.C."/>
            <person name="Du C.H."/>
            <person name="Zhou Y.H."/>
            <person name="Cheng J.X."/>
            <person name="Dai P.F."/>
            <person name="Guo W.B."/>
            <person name="Han X.H."/>
            <person name="Huang E.J."/>
            <person name="Li L.F."/>
            <person name="Wei W."/>
            <person name="Gao Y.C."/>
            <person name="Liu J.Z."/>
            <person name="Shao H.Z."/>
            <person name="Wang X."/>
            <person name="Wang C.C."/>
            <person name="Yang T.C."/>
            <person name="Huo Q.B."/>
            <person name="Li W."/>
            <person name="Chen H.Y."/>
            <person name="Chen S.E."/>
            <person name="Zhou L.G."/>
            <person name="Ni X.B."/>
            <person name="Tian J.H."/>
            <person name="Sheng Y."/>
            <person name="Liu T."/>
            <person name="Pan Y.S."/>
            <person name="Xia L.Y."/>
            <person name="Li J."/>
            <person name="Zhao F."/>
            <person name="Cao W.C."/>
        </authorList>
    </citation>
    <scope>NUCLEOTIDE SEQUENCE [LARGE SCALE GENOMIC DNA]</scope>
    <source>
        <strain evidence="1">HaeL-2018</strain>
    </source>
</reference>
<protein>
    <submittedName>
        <fullName evidence="1">Uncharacterized protein</fullName>
    </submittedName>
</protein>
<organism evidence="1 2">
    <name type="scientific">Haemaphysalis longicornis</name>
    <name type="common">Bush tick</name>
    <dbReference type="NCBI Taxonomy" id="44386"/>
    <lineage>
        <taxon>Eukaryota</taxon>
        <taxon>Metazoa</taxon>
        <taxon>Ecdysozoa</taxon>
        <taxon>Arthropoda</taxon>
        <taxon>Chelicerata</taxon>
        <taxon>Arachnida</taxon>
        <taxon>Acari</taxon>
        <taxon>Parasitiformes</taxon>
        <taxon>Ixodida</taxon>
        <taxon>Ixodoidea</taxon>
        <taxon>Ixodidae</taxon>
        <taxon>Haemaphysalinae</taxon>
        <taxon>Haemaphysalis</taxon>
    </lineage>
</organism>
<sequence>MTADVPGSRVVGAVTDGVFVGHIALPPRDEFHVERASRYFGPRPRGFHSVIYSAKDAYAQDGRCGLHGATESFLNNLRRPRGQQKGITLRKSQSSTLAAHILWLEIFSVQVSLRAHVACNKSGCLIRCKTKNRRVLLSHKFLHNK</sequence>
<proteinExistence type="predicted"/>
<evidence type="ECO:0000313" key="1">
    <source>
        <dbReference type="EMBL" id="KAH9368520.1"/>
    </source>
</evidence>
<name>A0A9J6G214_HAELO</name>
<dbReference type="AlphaFoldDB" id="A0A9J6G214"/>
<evidence type="ECO:0000313" key="2">
    <source>
        <dbReference type="Proteomes" id="UP000821853"/>
    </source>
</evidence>
<comment type="caution">
    <text evidence="1">The sequence shown here is derived from an EMBL/GenBank/DDBJ whole genome shotgun (WGS) entry which is preliminary data.</text>
</comment>
<gene>
    <name evidence="1" type="ORF">HPB48_007815</name>
</gene>
<dbReference type="Proteomes" id="UP000821853">
    <property type="component" value="Chromosome 2"/>
</dbReference>
<dbReference type="EMBL" id="JABSTR010000004">
    <property type="protein sequence ID" value="KAH9368520.1"/>
    <property type="molecule type" value="Genomic_DNA"/>
</dbReference>
<dbReference type="VEuPathDB" id="VectorBase:HLOH_050594"/>
<keyword evidence="2" id="KW-1185">Reference proteome</keyword>
<accession>A0A9J6G214</accession>